<dbReference type="Pfam" id="PF12728">
    <property type="entry name" value="HTH_17"/>
    <property type="match status" value="1"/>
</dbReference>
<dbReference type="EMBL" id="JACIER010000039">
    <property type="protein sequence ID" value="MBB4046450.1"/>
    <property type="molecule type" value="Genomic_DNA"/>
</dbReference>
<sequence>MEIISMSIKVFDTLVKRVEDIEEKAERLYRRQEDLSLKKWLDNQDVCEILDITKRTLQSYREKGLLPYSRIEYKIRYKPEDVQKLLQSSAHQPKKM</sequence>
<evidence type="ECO:0000313" key="4">
    <source>
        <dbReference type="Proteomes" id="UP000560658"/>
    </source>
</evidence>
<name>A0A840D2Y0_9BACE</name>
<dbReference type="Proteomes" id="UP000560658">
    <property type="component" value="Unassembled WGS sequence"/>
</dbReference>
<dbReference type="InterPro" id="IPR041657">
    <property type="entry name" value="HTH_17"/>
</dbReference>
<feature type="domain" description="Helix-turn-helix" evidence="2">
    <location>
        <begin position="40"/>
        <end position="88"/>
    </location>
</feature>
<dbReference type="AlphaFoldDB" id="A0A840D2Y0"/>
<dbReference type="SUPFAM" id="SSF46955">
    <property type="entry name" value="Putative DNA-binding domain"/>
    <property type="match status" value="1"/>
</dbReference>
<reference evidence="3" key="1">
    <citation type="submission" date="2020-08" db="EMBL/GenBank/DDBJ databases">
        <title>Genomic Encyclopedia of Type Strains, Phase IV (KMG-IV): sequencing the most valuable type-strain genomes for metagenomic binning, comparative biology and taxonomic classification.</title>
        <authorList>
            <person name="Goeker M."/>
        </authorList>
    </citation>
    <scope>NUCLEOTIDE SEQUENCE [LARGE SCALE GENOMIC DNA]</scope>
    <source>
        <strain evidence="3">DSM 105720</strain>
    </source>
</reference>
<protein>
    <submittedName>
        <fullName evidence="3">Carbamoylphosphate synthase small subunit</fullName>
    </submittedName>
</protein>
<organism evidence="3 4">
    <name type="scientific">Bacteroides reticulotermitis</name>
    <dbReference type="NCBI Taxonomy" id="1133319"/>
    <lineage>
        <taxon>Bacteria</taxon>
        <taxon>Pseudomonadati</taxon>
        <taxon>Bacteroidota</taxon>
        <taxon>Bacteroidia</taxon>
        <taxon>Bacteroidales</taxon>
        <taxon>Bacteroidaceae</taxon>
        <taxon>Bacteroides</taxon>
    </lineage>
</organism>
<dbReference type="Gene3D" id="1.10.1660.10">
    <property type="match status" value="1"/>
</dbReference>
<evidence type="ECO:0000259" key="2">
    <source>
        <dbReference type="Pfam" id="PF12728"/>
    </source>
</evidence>
<evidence type="ECO:0000256" key="1">
    <source>
        <dbReference type="SAM" id="Coils"/>
    </source>
</evidence>
<dbReference type="PANTHER" id="PTHR34585">
    <property type="match status" value="1"/>
</dbReference>
<feature type="coiled-coil region" evidence="1">
    <location>
        <begin position="11"/>
        <end position="38"/>
    </location>
</feature>
<dbReference type="RefSeq" id="WP_183209675.1">
    <property type="nucleotide sequence ID" value="NZ_JACIER010000039.1"/>
</dbReference>
<gene>
    <name evidence="3" type="ORF">GGR06_004287</name>
</gene>
<keyword evidence="4" id="KW-1185">Reference proteome</keyword>
<keyword evidence="1" id="KW-0175">Coiled coil</keyword>
<accession>A0A840D2Y0</accession>
<dbReference type="InterPro" id="IPR009061">
    <property type="entry name" value="DNA-bd_dom_put_sf"/>
</dbReference>
<proteinExistence type="predicted"/>
<evidence type="ECO:0000313" key="3">
    <source>
        <dbReference type="EMBL" id="MBB4046450.1"/>
    </source>
</evidence>
<dbReference type="PANTHER" id="PTHR34585:SF22">
    <property type="entry name" value="HELIX-TURN-HELIX DOMAIN-CONTAINING PROTEIN"/>
    <property type="match status" value="1"/>
</dbReference>
<comment type="caution">
    <text evidence="3">The sequence shown here is derived from an EMBL/GenBank/DDBJ whole genome shotgun (WGS) entry which is preliminary data.</text>
</comment>